<gene>
    <name evidence="2" type="ORF">KL86APRO_10906</name>
</gene>
<organism evidence="2">
    <name type="scientific">uncultured Alphaproteobacteria bacterium</name>
    <dbReference type="NCBI Taxonomy" id="91750"/>
    <lineage>
        <taxon>Bacteria</taxon>
        <taxon>Pseudomonadati</taxon>
        <taxon>Pseudomonadota</taxon>
        <taxon>Alphaproteobacteria</taxon>
        <taxon>environmental samples</taxon>
    </lineage>
</organism>
<sequence>MRRIGLGVFAAALALLAGLAPALAAPLDDACRSAMRERLNLVIGLYRIEIGASHIVGQVAAARGNPGRQQQLASAEDGLRELLARLKSRAGDVLPDTGAKGRCSAEAQAVVGPIHAAVAGYFQAVDARWAFMERRIAEVRRLPQGQTLPMDPAEIDLWMREPLARYEVWRTLAQAAEPKSEAASALYTLGMLTRFEWDSAVALRDALAPNGDPRPQLAAASGDATALKRNFPRPDDSERSQLWNGLATLVAALPELERTPPPASAPAGGWPVWIGNWLKGYGEAFTRTIPTVLKGIEDLGL</sequence>
<protein>
    <submittedName>
        <fullName evidence="2">Uncharacterized protein</fullName>
    </submittedName>
</protein>
<dbReference type="AlphaFoldDB" id="A0A212JDT6"/>
<keyword evidence="1" id="KW-0732">Signal</keyword>
<reference evidence="2" key="1">
    <citation type="submission" date="2016-04" db="EMBL/GenBank/DDBJ databases">
        <authorList>
            <person name="Evans L.H."/>
            <person name="Alamgir A."/>
            <person name="Owens N."/>
            <person name="Weber N.D."/>
            <person name="Virtaneva K."/>
            <person name="Barbian K."/>
            <person name="Babar A."/>
            <person name="Rosenke K."/>
        </authorList>
    </citation>
    <scope>NUCLEOTIDE SEQUENCE</scope>
    <source>
        <strain evidence="2">86</strain>
    </source>
</reference>
<proteinExistence type="predicted"/>
<dbReference type="EMBL" id="FLUO01000001">
    <property type="protein sequence ID" value="SBV97610.1"/>
    <property type="molecule type" value="Genomic_DNA"/>
</dbReference>
<feature type="signal peptide" evidence="1">
    <location>
        <begin position="1"/>
        <end position="24"/>
    </location>
</feature>
<name>A0A212JDT6_9PROT</name>
<accession>A0A212JDT6</accession>
<evidence type="ECO:0000313" key="2">
    <source>
        <dbReference type="EMBL" id="SBV97610.1"/>
    </source>
</evidence>
<feature type="chain" id="PRO_5012465408" evidence="1">
    <location>
        <begin position="25"/>
        <end position="301"/>
    </location>
</feature>
<evidence type="ECO:0000256" key="1">
    <source>
        <dbReference type="SAM" id="SignalP"/>
    </source>
</evidence>